<dbReference type="InterPro" id="IPR000214">
    <property type="entry name" value="Znf_DNA_glyclase/AP_lyase"/>
</dbReference>
<dbReference type="Proteomes" id="UP000727993">
    <property type="component" value="Unassembled WGS sequence"/>
</dbReference>
<protein>
    <recommendedName>
        <fullName evidence="3">DNA-(apurinic or apyrimidinic site) lyase</fullName>
        <ecNumber evidence="3">4.2.99.18</ecNumber>
    </recommendedName>
</protein>
<comment type="catalytic activity">
    <reaction evidence="14">
        <text>2'-deoxyribonucleotide-(2'-deoxyribose 5'-phosphate)-2'-deoxyribonucleotide-DNA = a 3'-end 2'-deoxyribonucleotide-(2,3-dehydro-2,3-deoxyribose 5'-phosphate)-DNA + a 5'-end 5'-phospho-2'-deoxyribonucleoside-DNA + H(+)</text>
        <dbReference type="Rhea" id="RHEA:66592"/>
        <dbReference type="Rhea" id="RHEA-COMP:13180"/>
        <dbReference type="Rhea" id="RHEA-COMP:16897"/>
        <dbReference type="Rhea" id="RHEA-COMP:17067"/>
        <dbReference type="ChEBI" id="CHEBI:15378"/>
        <dbReference type="ChEBI" id="CHEBI:136412"/>
        <dbReference type="ChEBI" id="CHEBI:157695"/>
        <dbReference type="ChEBI" id="CHEBI:167181"/>
        <dbReference type="EC" id="4.2.99.18"/>
    </reaction>
</comment>
<keyword evidence="6 15" id="KW-0863">Zinc-finger</keyword>
<dbReference type="GO" id="GO:0006979">
    <property type="term" value="P:response to oxidative stress"/>
    <property type="evidence" value="ECO:0007669"/>
    <property type="project" value="UniProtKB-ARBA"/>
</dbReference>
<dbReference type="AlphaFoldDB" id="A0A936N8M9"/>
<dbReference type="SUPFAM" id="SSF46946">
    <property type="entry name" value="S13-like H2TH domain"/>
    <property type="match status" value="1"/>
</dbReference>
<dbReference type="InterPro" id="IPR035937">
    <property type="entry name" value="FPG_N"/>
</dbReference>
<dbReference type="GO" id="GO:0003690">
    <property type="term" value="F:double-stranded DNA binding"/>
    <property type="evidence" value="ECO:0007669"/>
    <property type="project" value="UniProtKB-ARBA"/>
</dbReference>
<evidence type="ECO:0000256" key="11">
    <source>
        <dbReference type="ARBA" id="ARBA00023239"/>
    </source>
</evidence>
<keyword evidence="4" id="KW-0479">Metal-binding</keyword>
<dbReference type="EMBL" id="JADJZA010000001">
    <property type="protein sequence ID" value="MBK9295652.1"/>
    <property type="molecule type" value="Genomic_DNA"/>
</dbReference>
<evidence type="ECO:0000256" key="9">
    <source>
        <dbReference type="ARBA" id="ARBA00023125"/>
    </source>
</evidence>
<dbReference type="SUPFAM" id="SSF57716">
    <property type="entry name" value="Glucocorticoid receptor-like (DNA-binding domain)"/>
    <property type="match status" value="1"/>
</dbReference>
<comment type="similarity">
    <text evidence="2">Belongs to the FPG family.</text>
</comment>
<evidence type="ECO:0000313" key="20">
    <source>
        <dbReference type="Proteomes" id="UP000727993"/>
    </source>
</evidence>
<keyword evidence="8" id="KW-0862">Zinc</keyword>
<dbReference type="PROSITE" id="PS01242">
    <property type="entry name" value="ZF_FPG_1"/>
    <property type="match status" value="1"/>
</dbReference>
<dbReference type="InterPro" id="IPR015886">
    <property type="entry name" value="H2TH_FPG"/>
</dbReference>
<evidence type="ECO:0000256" key="8">
    <source>
        <dbReference type="ARBA" id="ARBA00022833"/>
    </source>
</evidence>
<dbReference type="InterPro" id="IPR012319">
    <property type="entry name" value="FPG_cat"/>
</dbReference>
<dbReference type="GO" id="GO:0008534">
    <property type="term" value="F:oxidized purine nucleobase lesion DNA N-glycosylase activity"/>
    <property type="evidence" value="ECO:0007669"/>
    <property type="project" value="UniProtKB-ARBA"/>
</dbReference>
<keyword evidence="9" id="KW-0238">DNA-binding</keyword>
<gene>
    <name evidence="19" type="ORF">IPN02_02000</name>
</gene>
<dbReference type="GO" id="GO:0140078">
    <property type="term" value="F:class I DNA-(apurinic or apyrimidinic site) endonuclease activity"/>
    <property type="evidence" value="ECO:0007669"/>
    <property type="project" value="UniProtKB-EC"/>
</dbReference>
<evidence type="ECO:0000256" key="16">
    <source>
        <dbReference type="SAM" id="MobiDB-lite"/>
    </source>
</evidence>
<name>A0A936N8M9_9ACTN</name>
<dbReference type="PROSITE" id="PS51066">
    <property type="entry name" value="ZF_FPG_2"/>
    <property type="match status" value="1"/>
</dbReference>
<feature type="domain" description="Formamidopyrimidine-DNA glycosylase catalytic" evidence="18">
    <location>
        <begin position="2"/>
        <end position="96"/>
    </location>
</feature>
<dbReference type="CDD" id="cd08970">
    <property type="entry name" value="AcNei1_N"/>
    <property type="match status" value="1"/>
</dbReference>
<evidence type="ECO:0000256" key="10">
    <source>
        <dbReference type="ARBA" id="ARBA00023204"/>
    </source>
</evidence>
<dbReference type="SMART" id="SM00898">
    <property type="entry name" value="Fapy_DNA_glyco"/>
    <property type="match status" value="1"/>
</dbReference>
<feature type="compositionally biased region" description="Basic and acidic residues" evidence="16">
    <location>
        <begin position="83"/>
        <end position="92"/>
    </location>
</feature>
<feature type="region of interest" description="Disordered" evidence="16">
    <location>
        <begin position="81"/>
        <end position="106"/>
    </location>
</feature>
<evidence type="ECO:0000256" key="12">
    <source>
        <dbReference type="ARBA" id="ARBA00023268"/>
    </source>
</evidence>
<dbReference type="FunFam" id="1.10.8.50:FF:000003">
    <property type="entry name" value="Formamidopyrimidine-DNA glycosylase"/>
    <property type="match status" value="1"/>
</dbReference>
<evidence type="ECO:0000256" key="6">
    <source>
        <dbReference type="ARBA" id="ARBA00022771"/>
    </source>
</evidence>
<dbReference type="GO" id="GO:0006284">
    <property type="term" value="P:base-excision repair"/>
    <property type="evidence" value="ECO:0007669"/>
    <property type="project" value="InterPro"/>
</dbReference>
<keyword evidence="5" id="KW-0227">DNA damage</keyword>
<evidence type="ECO:0000256" key="15">
    <source>
        <dbReference type="PROSITE-ProRule" id="PRU00391"/>
    </source>
</evidence>
<dbReference type="SMART" id="SM01232">
    <property type="entry name" value="H2TH"/>
    <property type="match status" value="1"/>
</dbReference>
<dbReference type="InterPro" id="IPR015887">
    <property type="entry name" value="DNA_glyclase_Znf_dom_DNA_BS"/>
</dbReference>
<dbReference type="PROSITE" id="PS51068">
    <property type="entry name" value="FPG_CAT"/>
    <property type="match status" value="1"/>
</dbReference>
<dbReference type="GO" id="GO:0003684">
    <property type="term" value="F:damaged DNA binding"/>
    <property type="evidence" value="ECO:0007669"/>
    <property type="project" value="InterPro"/>
</dbReference>
<evidence type="ECO:0000313" key="19">
    <source>
        <dbReference type="EMBL" id="MBK9295652.1"/>
    </source>
</evidence>
<evidence type="ECO:0000256" key="3">
    <source>
        <dbReference type="ARBA" id="ARBA00012720"/>
    </source>
</evidence>
<dbReference type="SUPFAM" id="SSF81624">
    <property type="entry name" value="N-terminal domain of MutM-like DNA repair proteins"/>
    <property type="match status" value="1"/>
</dbReference>
<evidence type="ECO:0000256" key="14">
    <source>
        <dbReference type="ARBA" id="ARBA00044632"/>
    </source>
</evidence>
<dbReference type="PANTHER" id="PTHR42697">
    <property type="entry name" value="ENDONUCLEASE 8"/>
    <property type="match status" value="1"/>
</dbReference>
<organism evidence="19 20">
    <name type="scientific">Candidatus Neomicrothrix subdominans</name>
    <dbReference type="NCBI Taxonomy" id="2954438"/>
    <lineage>
        <taxon>Bacteria</taxon>
        <taxon>Bacillati</taxon>
        <taxon>Actinomycetota</taxon>
        <taxon>Acidimicrobiia</taxon>
        <taxon>Acidimicrobiales</taxon>
        <taxon>Microthrixaceae</taxon>
        <taxon>Candidatus Neomicrothrix</taxon>
    </lineage>
</organism>
<comment type="caution">
    <text evidence="19">The sequence shown here is derived from an EMBL/GenBank/DDBJ whole genome shotgun (WGS) entry which is preliminary data.</text>
</comment>
<evidence type="ECO:0000259" key="18">
    <source>
        <dbReference type="PROSITE" id="PS51068"/>
    </source>
</evidence>
<keyword evidence="12" id="KW-0511">Multifunctional enzyme</keyword>
<dbReference type="InterPro" id="IPR010979">
    <property type="entry name" value="Ribosomal_uS13-like_H2TH"/>
</dbReference>
<keyword evidence="13" id="KW-0326">Glycosidase</keyword>
<dbReference type="GO" id="GO:0000703">
    <property type="term" value="F:oxidized pyrimidine nucleobase lesion DNA N-glycosylase activity"/>
    <property type="evidence" value="ECO:0007669"/>
    <property type="project" value="TreeGrafter"/>
</dbReference>
<evidence type="ECO:0000256" key="13">
    <source>
        <dbReference type="ARBA" id="ARBA00023295"/>
    </source>
</evidence>
<evidence type="ECO:0000256" key="5">
    <source>
        <dbReference type="ARBA" id="ARBA00022763"/>
    </source>
</evidence>
<keyword evidence="7" id="KW-0378">Hydrolase</keyword>
<feature type="domain" description="FPG-type" evidence="17">
    <location>
        <begin position="245"/>
        <end position="277"/>
    </location>
</feature>
<dbReference type="EC" id="4.2.99.18" evidence="3"/>
<dbReference type="GO" id="GO:0008270">
    <property type="term" value="F:zinc ion binding"/>
    <property type="evidence" value="ECO:0007669"/>
    <property type="project" value="UniProtKB-KW"/>
</dbReference>
<keyword evidence="10" id="KW-0234">DNA repair</keyword>
<dbReference type="Gene3D" id="3.20.190.10">
    <property type="entry name" value="MutM-like, N-terminal"/>
    <property type="match status" value="1"/>
</dbReference>
<evidence type="ECO:0000259" key="17">
    <source>
        <dbReference type="PROSITE" id="PS51066"/>
    </source>
</evidence>
<evidence type="ECO:0000256" key="1">
    <source>
        <dbReference type="ARBA" id="ARBA00001947"/>
    </source>
</evidence>
<dbReference type="PANTHER" id="PTHR42697:SF3">
    <property type="entry name" value="ENDONUCLEASE 8 1"/>
    <property type="match status" value="1"/>
</dbReference>
<feature type="compositionally biased region" description="Gly residues" evidence="16">
    <location>
        <begin position="95"/>
        <end position="106"/>
    </location>
</feature>
<evidence type="ECO:0000256" key="2">
    <source>
        <dbReference type="ARBA" id="ARBA00009409"/>
    </source>
</evidence>
<dbReference type="Gene3D" id="1.10.8.50">
    <property type="match status" value="1"/>
</dbReference>
<comment type="cofactor">
    <cofactor evidence="1">
        <name>Zn(2+)</name>
        <dbReference type="ChEBI" id="CHEBI:29105"/>
    </cofactor>
</comment>
<evidence type="ECO:0000256" key="4">
    <source>
        <dbReference type="ARBA" id="ARBA00022723"/>
    </source>
</evidence>
<dbReference type="Pfam" id="PF01149">
    <property type="entry name" value="Fapy_DNA_glyco"/>
    <property type="match status" value="1"/>
</dbReference>
<proteinExistence type="inferred from homology"/>
<evidence type="ECO:0000256" key="7">
    <source>
        <dbReference type="ARBA" id="ARBA00022801"/>
    </source>
</evidence>
<keyword evidence="11" id="KW-0456">Lyase</keyword>
<sequence>MPEGHIIHRLARHIRRSLGDDPVAVSSPQGRFADSAALLNGQRMTRTEAWGKDLFVHWEGGEILHVHLGLIGKFRLSPAPGPDPRDTIRLRLEGTGPGDPGEGGTGSVVEGDVWDLTGPMTCRLITPAEQRAVTDRLGADPLRRNPDVEAARTRFLATKRPVAAVLLDQRIIAGIGNVYRAELLFRAEIHPELPANELSEADFDSLWDDTVKLMRIGTRLGNIITTEPDEIGRSPGRMKADDRLYVYKRQHCRRCGSDIAIAEVAGRNCYFCPTCQPR</sequence>
<dbReference type="Pfam" id="PF06831">
    <property type="entry name" value="H2TH"/>
    <property type="match status" value="1"/>
</dbReference>
<reference evidence="19 20" key="1">
    <citation type="submission" date="2020-10" db="EMBL/GenBank/DDBJ databases">
        <title>Connecting structure to function with the recovery of over 1000 high-quality activated sludge metagenome-assembled genomes encoding full-length rRNA genes using long-read sequencing.</title>
        <authorList>
            <person name="Singleton C.M."/>
            <person name="Petriglieri F."/>
            <person name="Kristensen J.M."/>
            <person name="Kirkegaard R.H."/>
            <person name="Michaelsen T.Y."/>
            <person name="Andersen M.H."/>
            <person name="Karst S.M."/>
            <person name="Dueholm M.S."/>
            <person name="Nielsen P.H."/>
            <person name="Albertsen M."/>
        </authorList>
    </citation>
    <scope>NUCLEOTIDE SEQUENCE [LARGE SCALE GENOMIC DNA]</scope>
    <source>
        <strain evidence="19">Lyne_18-Q3-R50-59_MAXAC.006</strain>
    </source>
</reference>
<accession>A0A936N8M9</accession>